<dbReference type="InterPro" id="IPR012677">
    <property type="entry name" value="Nucleotide-bd_a/b_plait_sf"/>
</dbReference>
<dbReference type="Proteomes" id="UP000019384">
    <property type="component" value="Unassembled WGS sequence"/>
</dbReference>
<evidence type="ECO:0000256" key="2">
    <source>
        <dbReference type="PROSITE-ProRule" id="PRU00176"/>
    </source>
</evidence>
<dbReference type="HOGENOM" id="CLU_012062_25_3_1"/>
<keyword evidence="1 2" id="KW-0694">RNA-binding</keyword>
<sequence length="108" mass="12122">MNSQQDFPIVMVKNLPYDATAEELYTLFGTFGNISQVRCGEQPEVKGTAFVVYNNLKAAKLAVEKLSGYNFNGRYIVVLLYNVDKATVKSLHDEILRSKQNSANEVEI</sequence>
<evidence type="ECO:0000313" key="5">
    <source>
        <dbReference type="Proteomes" id="UP000019384"/>
    </source>
</evidence>
<organism evidence="4 5">
    <name type="scientific">Kuraishia capsulata CBS 1993</name>
    <dbReference type="NCBI Taxonomy" id="1382522"/>
    <lineage>
        <taxon>Eukaryota</taxon>
        <taxon>Fungi</taxon>
        <taxon>Dikarya</taxon>
        <taxon>Ascomycota</taxon>
        <taxon>Saccharomycotina</taxon>
        <taxon>Pichiomycetes</taxon>
        <taxon>Pichiales</taxon>
        <taxon>Pichiaceae</taxon>
        <taxon>Kuraishia</taxon>
    </lineage>
</organism>
<dbReference type="SMART" id="SM00360">
    <property type="entry name" value="RRM"/>
    <property type="match status" value="1"/>
</dbReference>
<dbReference type="STRING" id="1382522.W6MQ33"/>
<dbReference type="GO" id="GO:0000398">
    <property type="term" value="P:mRNA splicing, via spliceosome"/>
    <property type="evidence" value="ECO:0007669"/>
    <property type="project" value="TreeGrafter"/>
</dbReference>
<dbReference type="EMBL" id="HG793129">
    <property type="protein sequence ID" value="CDK28443.1"/>
    <property type="molecule type" value="Genomic_DNA"/>
</dbReference>
<reference evidence="4" key="1">
    <citation type="submission" date="2013-12" db="EMBL/GenBank/DDBJ databases">
        <authorList>
            <person name="Genoscope - CEA"/>
        </authorList>
    </citation>
    <scope>NUCLEOTIDE SEQUENCE</scope>
    <source>
        <strain evidence="4">CBS 1993</strain>
    </source>
</reference>
<proteinExistence type="predicted"/>
<name>W6MQ33_9ASCO</name>
<protein>
    <recommendedName>
        <fullName evidence="3">RRM domain-containing protein</fullName>
    </recommendedName>
</protein>
<dbReference type="Gene3D" id="3.30.70.330">
    <property type="match status" value="1"/>
</dbReference>
<keyword evidence="5" id="KW-1185">Reference proteome</keyword>
<dbReference type="GO" id="GO:0071011">
    <property type="term" value="C:precatalytic spliceosome"/>
    <property type="evidence" value="ECO:0007669"/>
    <property type="project" value="TreeGrafter"/>
</dbReference>
<dbReference type="GO" id="GO:0003723">
    <property type="term" value="F:RNA binding"/>
    <property type="evidence" value="ECO:0007669"/>
    <property type="project" value="UniProtKB-UniRule"/>
</dbReference>
<dbReference type="AlphaFoldDB" id="W6MQ33"/>
<dbReference type="OrthoDB" id="275748at2759"/>
<dbReference type="RefSeq" id="XP_022460433.1">
    <property type="nucleotide sequence ID" value="XM_022601159.1"/>
</dbReference>
<dbReference type="GO" id="GO:0005686">
    <property type="term" value="C:U2 snRNP"/>
    <property type="evidence" value="ECO:0007669"/>
    <property type="project" value="EnsemblFungi"/>
</dbReference>
<gene>
    <name evidence="4" type="ORF">KUCA_T00004425001</name>
</gene>
<dbReference type="PANTHER" id="PTHR45880">
    <property type="entry name" value="RNA-BINDING MOTIF PROTEIN, X-LINKED 2"/>
    <property type="match status" value="1"/>
</dbReference>
<dbReference type="GeneID" id="34521821"/>
<feature type="domain" description="RRM" evidence="3">
    <location>
        <begin position="8"/>
        <end position="78"/>
    </location>
</feature>
<evidence type="ECO:0000256" key="1">
    <source>
        <dbReference type="ARBA" id="ARBA00022884"/>
    </source>
</evidence>
<evidence type="ECO:0000313" key="4">
    <source>
        <dbReference type="EMBL" id="CDK28443.1"/>
    </source>
</evidence>
<dbReference type="InterPro" id="IPR035979">
    <property type="entry name" value="RBD_domain_sf"/>
</dbReference>
<accession>W6MQ33</accession>
<dbReference type="GO" id="GO:0071013">
    <property type="term" value="C:catalytic step 2 spliceosome"/>
    <property type="evidence" value="ECO:0007669"/>
    <property type="project" value="TreeGrafter"/>
</dbReference>
<dbReference type="InterPro" id="IPR051847">
    <property type="entry name" value="RNA_proc/Spliceosome_comp"/>
</dbReference>
<dbReference type="InterPro" id="IPR000504">
    <property type="entry name" value="RRM_dom"/>
</dbReference>
<evidence type="ECO:0000259" key="3">
    <source>
        <dbReference type="PROSITE" id="PS50102"/>
    </source>
</evidence>
<dbReference type="SUPFAM" id="SSF54928">
    <property type="entry name" value="RNA-binding domain, RBD"/>
    <property type="match status" value="1"/>
</dbReference>
<dbReference type="Pfam" id="PF00076">
    <property type="entry name" value="RRM_1"/>
    <property type="match status" value="1"/>
</dbReference>
<reference evidence="4" key="2">
    <citation type="submission" date="2014-02" db="EMBL/GenBank/DDBJ databases">
        <title>Complete DNA sequence of /Kuraishia capsulata/ illustrates novel genomic features among budding yeasts (/Saccharomycotina/).</title>
        <authorList>
            <person name="Morales L."/>
            <person name="Noel B."/>
            <person name="Porcel B."/>
            <person name="Marcet-Houben M."/>
            <person name="Hullo M-F."/>
            <person name="Sacerdot C."/>
            <person name="Tekaia F."/>
            <person name="Leh-Louis V."/>
            <person name="Despons L."/>
            <person name="Khanna V."/>
            <person name="Aury J-M."/>
            <person name="Barbe V."/>
            <person name="Couloux A."/>
            <person name="Labadie K."/>
            <person name="Pelletier E."/>
            <person name="Souciet J-L."/>
            <person name="Boekhout T."/>
            <person name="Gabaldon T."/>
            <person name="Wincker P."/>
            <person name="Dujon B."/>
        </authorList>
    </citation>
    <scope>NUCLEOTIDE SEQUENCE</scope>
    <source>
        <strain evidence="4">CBS 1993</strain>
    </source>
</reference>
<dbReference type="PROSITE" id="PS50102">
    <property type="entry name" value="RRM"/>
    <property type="match status" value="1"/>
</dbReference>
<dbReference type="PANTHER" id="PTHR45880:SF1">
    <property type="entry name" value="RNA-BINDING MOTIF PROTEIN, X-LINKED 2"/>
    <property type="match status" value="1"/>
</dbReference>